<comment type="caution">
    <text evidence="1">The sequence shown here is derived from an EMBL/GenBank/DDBJ whole genome shotgun (WGS) entry which is preliminary data.</text>
</comment>
<name>A0A561F228_9ACTN</name>
<proteinExistence type="predicted"/>
<protein>
    <submittedName>
        <fullName evidence="1">Uncharacterized protein</fullName>
    </submittedName>
</protein>
<gene>
    <name evidence="1" type="ORF">FB465_7124</name>
</gene>
<dbReference type="RefSeq" id="WP_145796988.1">
    <property type="nucleotide sequence ID" value="NZ_BAAABR010000032.1"/>
</dbReference>
<accession>A0A561F228</accession>
<evidence type="ECO:0000313" key="1">
    <source>
        <dbReference type="EMBL" id="TWE21882.1"/>
    </source>
</evidence>
<dbReference type="Proteomes" id="UP000318416">
    <property type="component" value="Unassembled WGS sequence"/>
</dbReference>
<reference evidence="1 2" key="1">
    <citation type="submission" date="2019-06" db="EMBL/GenBank/DDBJ databases">
        <title>Sequencing the genomes of 1000 actinobacteria strains.</title>
        <authorList>
            <person name="Klenk H.-P."/>
        </authorList>
    </citation>
    <scope>NUCLEOTIDE SEQUENCE [LARGE SCALE GENOMIC DNA]</scope>
    <source>
        <strain evidence="1 2">DSM 41649</strain>
    </source>
</reference>
<evidence type="ECO:0000313" key="2">
    <source>
        <dbReference type="Proteomes" id="UP000318416"/>
    </source>
</evidence>
<keyword evidence="2" id="KW-1185">Reference proteome</keyword>
<dbReference type="AlphaFoldDB" id="A0A561F228"/>
<organism evidence="1 2">
    <name type="scientific">Kitasatospora atroaurantiaca</name>
    <dbReference type="NCBI Taxonomy" id="285545"/>
    <lineage>
        <taxon>Bacteria</taxon>
        <taxon>Bacillati</taxon>
        <taxon>Actinomycetota</taxon>
        <taxon>Actinomycetes</taxon>
        <taxon>Kitasatosporales</taxon>
        <taxon>Streptomycetaceae</taxon>
        <taxon>Kitasatospora</taxon>
    </lineage>
</organism>
<dbReference type="EMBL" id="VIVR01000001">
    <property type="protein sequence ID" value="TWE21882.1"/>
    <property type="molecule type" value="Genomic_DNA"/>
</dbReference>
<sequence>MKRGQVIDGEDPAAGHCCRMVGRVGALFELEEERLTGGDLPGEIVWHIADPGVVQAGGRGGGMVGDERAGKVTVDEDGAQMGALDAALVLLVVQGDC</sequence>